<protein>
    <recommendedName>
        <fullName evidence="7">BHLH domain-containing protein</fullName>
    </recommendedName>
</protein>
<feature type="region of interest" description="Disordered" evidence="6">
    <location>
        <begin position="1"/>
        <end position="25"/>
    </location>
</feature>
<evidence type="ECO:0000256" key="2">
    <source>
        <dbReference type="ARBA" id="ARBA00023125"/>
    </source>
</evidence>
<evidence type="ECO:0000256" key="3">
    <source>
        <dbReference type="ARBA" id="ARBA00023159"/>
    </source>
</evidence>
<feature type="compositionally biased region" description="Polar residues" evidence="6">
    <location>
        <begin position="172"/>
        <end position="189"/>
    </location>
</feature>
<reference evidence="8 9" key="1">
    <citation type="journal article" date="2016" name="Mol. Biol. Evol.">
        <title>Comparative Genomics of Early-Diverging Mushroom-Forming Fungi Provides Insights into the Origins of Lignocellulose Decay Capabilities.</title>
        <authorList>
            <person name="Nagy L.G."/>
            <person name="Riley R."/>
            <person name="Tritt A."/>
            <person name="Adam C."/>
            <person name="Daum C."/>
            <person name="Floudas D."/>
            <person name="Sun H."/>
            <person name="Yadav J.S."/>
            <person name="Pangilinan J."/>
            <person name="Larsson K.H."/>
            <person name="Matsuura K."/>
            <person name="Barry K."/>
            <person name="Labutti K."/>
            <person name="Kuo R."/>
            <person name="Ohm R.A."/>
            <person name="Bhattacharya S.S."/>
            <person name="Shirouzu T."/>
            <person name="Yoshinaga Y."/>
            <person name="Martin F.M."/>
            <person name="Grigoriev I.V."/>
            <person name="Hibbett D.S."/>
        </authorList>
    </citation>
    <scope>NUCLEOTIDE SEQUENCE [LARGE SCALE GENOMIC DNA]</scope>
    <source>
        <strain evidence="8 9">HHB9708</strain>
    </source>
</reference>
<dbReference type="GO" id="GO:0090575">
    <property type="term" value="C:RNA polymerase II transcription regulator complex"/>
    <property type="evidence" value="ECO:0007669"/>
    <property type="project" value="TreeGrafter"/>
</dbReference>
<keyword evidence="3" id="KW-0010">Activator</keyword>
<dbReference type="Gene3D" id="4.10.280.10">
    <property type="entry name" value="Helix-loop-helix DNA-binding domain"/>
    <property type="match status" value="1"/>
</dbReference>
<dbReference type="OrthoDB" id="5778525at2759"/>
<dbReference type="PANTHER" id="PTHR10328">
    <property type="entry name" value="PROTEIN MAX MYC-ASSOCIATED FACTOR X"/>
    <property type="match status" value="1"/>
</dbReference>
<gene>
    <name evidence="8" type="ORF">SISNIDRAFT_413836</name>
</gene>
<name>A0A164SN77_9AGAM</name>
<feature type="region of interest" description="Disordered" evidence="6">
    <location>
        <begin position="94"/>
        <end position="189"/>
    </location>
</feature>
<dbReference type="AlphaFoldDB" id="A0A164SN77"/>
<evidence type="ECO:0000256" key="1">
    <source>
        <dbReference type="ARBA" id="ARBA00023015"/>
    </source>
</evidence>
<evidence type="ECO:0000256" key="5">
    <source>
        <dbReference type="ARBA" id="ARBA00023242"/>
    </source>
</evidence>
<dbReference type="SMART" id="SM00353">
    <property type="entry name" value="HLH"/>
    <property type="match status" value="1"/>
</dbReference>
<dbReference type="GO" id="GO:0046983">
    <property type="term" value="F:protein dimerization activity"/>
    <property type="evidence" value="ECO:0007669"/>
    <property type="project" value="InterPro"/>
</dbReference>
<dbReference type="InterPro" id="IPR036638">
    <property type="entry name" value="HLH_DNA-bd_sf"/>
</dbReference>
<evidence type="ECO:0000313" key="9">
    <source>
        <dbReference type="Proteomes" id="UP000076722"/>
    </source>
</evidence>
<dbReference type="STRING" id="1314777.A0A164SN77"/>
<keyword evidence="4" id="KW-0804">Transcription</keyword>
<dbReference type="PANTHER" id="PTHR10328:SF3">
    <property type="entry name" value="PROTEIN MAX"/>
    <property type="match status" value="1"/>
</dbReference>
<keyword evidence="2" id="KW-0238">DNA-binding</keyword>
<dbReference type="Proteomes" id="UP000076722">
    <property type="component" value="Unassembled WGS sequence"/>
</dbReference>
<sequence length="189" mass="20536">MMDRMANSRKEVTRKQRIEAEQRRRDELREGYARLKDVLPITNQKSSKVSLLERATNHIVNLTKMNETLQQRLTAQDLEITRLRHLNERISGIVPGSSTALSSTPPSIIPPSGQSSSTGQPLSASDHVQSPSLLHLSPNPGNAHQSAANGVDENDDEHAGTGGMYAGKLEPSTPSSVDLSLGSTGEKTY</sequence>
<dbReference type="SUPFAM" id="SSF47459">
    <property type="entry name" value="HLH, helix-loop-helix DNA-binding domain"/>
    <property type="match status" value="1"/>
</dbReference>
<keyword evidence="1" id="KW-0805">Transcription regulation</keyword>
<feature type="compositionally biased region" description="Low complexity" evidence="6">
    <location>
        <begin position="95"/>
        <end position="123"/>
    </location>
</feature>
<evidence type="ECO:0000256" key="6">
    <source>
        <dbReference type="SAM" id="MobiDB-lite"/>
    </source>
</evidence>
<evidence type="ECO:0000256" key="4">
    <source>
        <dbReference type="ARBA" id="ARBA00023163"/>
    </source>
</evidence>
<dbReference type="InterPro" id="IPR011598">
    <property type="entry name" value="bHLH_dom"/>
</dbReference>
<dbReference type="Pfam" id="PF00010">
    <property type="entry name" value="HLH"/>
    <property type="match status" value="1"/>
</dbReference>
<keyword evidence="5" id="KW-0539">Nucleus</keyword>
<dbReference type="GO" id="GO:0003677">
    <property type="term" value="F:DNA binding"/>
    <property type="evidence" value="ECO:0007669"/>
    <property type="project" value="UniProtKB-KW"/>
</dbReference>
<evidence type="ECO:0000259" key="7">
    <source>
        <dbReference type="PROSITE" id="PS50888"/>
    </source>
</evidence>
<dbReference type="EMBL" id="KV419414">
    <property type="protein sequence ID" value="KZS91649.1"/>
    <property type="molecule type" value="Genomic_DNA"/>
</dbReference>
<feature type="compositionally biased region" description="Polar residues" evidence="6">
    <location>
        <begin position="139"/>
        <end position="148"/>
    </location>
</feature>
<dbReference type="GO" id="GO:0003700">
    <property type="term" value="F:DNA-binding transcription factor activity"/>
    <property type="evidence" value="ECO:0007669"/>
    <property type="project" value="TreeGrafter"/>
</dbReference>
<keyword evidence="9" id="KW-1185">Reference proteome</keyword>
<accession>A0A164SN77</accession>
<evidence type="ECO:0000313" key="8">
    <source>
        <dbReference type="EMBL" id="KZS91649.1"/>
    </source>
</evidence>
<proteinExistence type="predicted"/>
<feature type="domain" description="BHLH" evidence="7">
    <location>
        <begin position="12"/>
        <end position="62"/>
    </location>
</feature>
<dbReference type="PROSITE" id="PS50888">
    <property type="entry name" value="BHLH"/>
    <property type="match status" value="1"/>
</dbReference>
<dbReference type="GO" id="GO:0045944">
    <property type="term" value="P:positive regulation of transcription by RNA polymerase II"/>
    <property type="evidence" value="ECO:0007669"/>
    <property type="project" value="TreeGrafter"/>
</dbReference>
<organism evidence="8 9">
    <name type="scientific">Sistotremastrum niveocremeum HHB9708</name>
    <dbReference type="NCBI Taxonomy" id="1314777"/>
    <lineage>
        <taxon>Eukaryota</taxon>
        <taxon>Fungi</taxon>
        <taxon>Dikarya</taxon>
        <taxon>Basidiomycota</taxon>
        <taxon>Agaricomycotina</taxon>
        <taxon>Agaricomycetes</taxon>
        <taxon>Sistotremastrales</taxon>
        <taxon>Sistotremastraceae</taxon>
        <taxon>Sertulicium</taxon>
        <taxon>Sertulicium niveocremeum</taxon>
    </lineage>
</organism>